<protein>
    <submittedName>
        <fullName evidence="2">Exonuclease V subunit alpha</fullName>
    </submittedName>
</protein>
<accession>A0A2S7K3Y9</accession>
<dbReference type="SUPFAM" id="SSF55464">
    <property type="entry name" value="Origin of replication-binding domain, RBD-like"/>
    <property type="match status" value="1"/>
</dbReference>
<keyword evidence="2" id="KW-0269">Exonuclease</keyword>
<keyword evidence="3" id="KW-1185">Reference proteome</keyword>
<name>A0A2S7K3Y9_9PROT</name>
<dbReference type="InterPro" id="IPR014862">
    <property type="entry name" value="TrwC"/>
</dbReference>
<dbReference type="Proteomes" id="UP000239504">
    <property type="component" value="Unassembled WGS sequence"/>
</dbReference>
<dbReference type="InterPro" id="IPR014059">
    <property type="entry name" value="TraI/TrwC_relax"/>
</dbReference>
<evidence type="ECO:0000259" key="1">
    <source>
        <dbReference type="Pfam" id="PF08751"/>
    </source>
</evidence>
<dbReference type="EMBL" id="PJCH01000010">
    <property type="protein sequence ID" value="PQA87158.1"/>
    <property type="molecule type" value="Genomic_DNA"/>
</dbReference>
<reference evidence="2 3" key="1">
    <citation type="submission" date="2017-12" db="EMBL/GenBank/DDBJ databases">
        <authorList>
            <person name="Hurst M.R.H."/>
        </authorList>
    </citation>
    <scope>NUCLEOTIDE SEQUENCE [LARGE SCALE GENOMIC DNA]</scope>
    <source>
        <strain evidence="2 3">SY-3-19</strain>
    </source>
</reference>
<dbReference type="RefSeq" id="WP_104830716.1">
    <property type="nucleotide sequence ID" value="NZ_PJCH01000010.1"/>
</dbReference>
<dbReference type="AlphaFoldDB" id="A0A2S7K3Y9"/>
<dbReference type="Pfam" id="PF08751">
    <property type="entry name" value="TrwC"/>
    <property type="match status" value="1"/>
</dbReference>
<keyword evidence="2" id="KW-0378">Hydrolase</keyword>
<evidence type="ECO:0000313" key="3">
    <source>
        <dbReference type="Proteomes" id="UP000239504"/>
    </source>
</evidence>
<organism evidence="2 3">
    <name type="scientific">Hyphococcus luteus</name>
    <dbReference type="NCBI Taxonomy" id="2058213"/>
    <lineage>
        <taxon>Bacteria</taxon>
        <taxon>Pseudomonadati</taxon>
        <taxon>Pseudomonadota</taxon>
        <taxon>Alphaproteobacteria</taxon>
        <taxon>Parvularculales</taxon>
        <taxon>Parvularculaceae</taxon>
        <taxon>Hyphococcus</taxon>
    </lineage>
</organism>
<dbReference type="GO" id="GO:0004527">
    <property type="term" value="F:exonuclease activity"/>
    <property type="evidence" value="ECO:0007669"/>
    <property type="project" value="UniProtKB-KW"/>
</dbReference>
<feature type="domain" description="TrwC relaxase" evidence="1">
    <location>
        <begin position="13"/>
        <end position="283"/>
    </location>
</feature>
<comment type="caution">
    <text evidence="2">The sequence shown here is derived from an EMBL/GenBank/DDBJ whole genome shotgun (WGS) entry which is preliminary data.</text>
</comment>
<proteinExistence type="predicted"/>
<evidence type="ECO:0000313" key="2">
    <source>
        <dbReference type="EMBL" id="PQA87158.1"/>
    </source>
</evidence>
<sequence length="377" mass="42373">MVASISVRKSVAAAAAYYQHMGKDDYYAREGEAPGRWEGRAAERLSLEGSVSKSDFEAALEGLDPRTGERLILANGIAHTAGWDMTFSAPKSASVLWALSNENQRMTIEAAHQKAVNKALNHLENNHAWARRGRRGGTKERTAGLLVAAFDHHTSRDFDPQLHTHAFIFNLAPRHDGSWGAIVGRELYLAQKEAGLVYRAEFANGLERSGIDITREAESFRVTAIPRNVERAFSKRREAIENAAETYGYSSAKGMEMAALRTRKPKQEMNREALLSMWREEAKILGFDLKRQRIHAPKAENIQERGANNSLEMRSKLRAKAAQIQPEKHAEMQPKKVIRPPNIARLLQRLAATLDGPSRMSGIRFSLRQKERNLERE</sequence>
<gene>
    <name evidence="2" type="ORF">CW354_14055</name>
</gene>
<dbReference type="NCBIfam" id="NF041492">
    <property type="entry name" value="MobF"/>
    <property type="match status" value="1"/>
</dbReference>
<dbReference type="OrthoDB" id="98563at2"/>
<dbReference type="NCBIfam" id="TIGR02686">
    <property type="entry name" value="relax_trwC"/>
    <property type="match status" value="1"/>
</dbReference>
<keyword evidence="2" id="KW-0540">Nuclease</keyword>